<dbReference type="NCBIfam" id="NF037970">
    <property type="entry name" value="vanZ_1"/>
    <property type="match status" value="1"/>
</dbReference>
<dbReference type="AlphaFoldDB" id="A0AAW9AA74"/>
<sequence>MFTRTLTLIWIFFILVAGCTYSAHAFLYNQVIHFTPLFDPTFADLLITTDFNWTSRFFWIQKFGHMTAFGIMYILVLSSIQKEKKSLIICTVFALITEIMQLFFGRNGRFYDVGIDFIGIFVSFAVCHFLLRGYIITRQSEA</sequence>
<dbReference type="EMBL" id="JAUBDJ010000002">
    <property type="protein sequence ID" value="MDW0116081.1"/>
    <property type="molecule type" value="Genomic_DNA"/>
</dbReference>
<name>A0AAW9AA74_9BACL</name>
<dbReference type="Proteomes" id="UP001271648">
    <property type="component" value="Unassembled WGS sequence"/>
</dbReference>
<feature type="transmembrane region" description="Helical" evidence="1">
    <location>
        <begin position="63"/>
        <end position="80"/>
    </location>
</feature>
<evidence type="ECO:0000313" key="3">
    <source>
        <dbReference type="EMBL" id="MDW0116081.1"/>
    </source>
</evidence>
<comment type="caution">
    <text evidence="3">The sequence shown here is derived from an EMBL/GenBank/DDBJ whole genome shotgun (WGS) entry which is preliminary data.</text>
</comment>
<accession>A0AAW9AA74</accession>
<feature type="transmembrane region" description="Helical" evidence="1">
    <location>
        <begin position="110"/>
        <end position="131"/>
    </location>
</feature>
<dbReference type="Pfam" id="PF04892">
    <property type="entry name" value="VanZ"/>
    <property type="match status" value="1"/>
</dbReference>
<reference evidence="3 4" key="1">
    <citation type="submission" date="2023-06" db="EMBL/GenBank/DDBJ databases">
        <title>Sporosarcina sp. nov., isolated from Korean traditional fermented seafood 'Jeotgal'.</title>
        <authorList>
            <person name="Yang A.I."/>
            <person name="Shin N.-R."/>
        </authorList>
    </citation>
    <scope>NUCLEOTIDE SEQUENCE [LARGE SCALE GENOMIC DNA]</scope>
    <source>
        <strain evidence="3 4">KCTC43456</strain>
    </source>
</reference>
<gene>
    <name evidence="3" type="ORF">QTL97_03975</name>
</gene>
<evidence type="ECO:0000256" key="1">
    <source>
        <dbReference type="SAM" id="Phobius"/>
    </source>
</evidence>
<keyword evidence="1" id="KW-1133">Transmembrane helix</keyword>
<feature type="transmembrane region" description="Helical" evidence="1">
    <location>
        <begin position="87"/>
        <end position="104"/>
    </location>
</feature>
<feature type="domain" description="VanZ-like" evidence="2">
    <location>
        <begin position="31"/>
        <end position="130"/>
    </location>
</feature>
<keyword evidence="1" id="KW-0812">Transmembrane</keyword>
<organism evidence="3 4">
    <name type="scientific">Sporosarcina thermotolerans</name>
    <dbReference type="NCBI Taxonomy" id="633404"/>
    <lineage>
        <taxon>Bacteria</taxon>
        <taxon>Bacillati</taxon>
        <taxon>Bacillota</taxon>
        <taxon>Bacilli</taxon>
        <taxon>Bacillales</taxon>
        <taxon>Caryophanaceae</taxon>
        <taxon>Sporosarcina</taxon>
    </lineage>
</organism>
<keyword evidence="4" id="KW-1185">Reference proteome</keyword>
<protein>
    <submittedName>
        <fullName evidence="3">VanZ family protein</fullName>
    </submittedName>
</protein>
<evidence type="ECO:0000259" key="2">
    <source>
        <dbReference type="Pfam" id="PF04892"/>
    </source>
</evidence>
<proteinExistence type="predicted"/>
<keyword evidence="1" id="KW-0472">Membrane</keyword>
<dbReference type="PROSITE" id="PS51257">
    <property type="entry name" value="PROKAR_LIPOPROTEIN"/>
    <property type="match status" value="1"/>
</dbReference>
<evidence type="ECO:0000313" key="4">
    <source>
        <dbReference type="Proteomes" id="UP001271648"/>
    </source>
</evidence>
<dbReference type="InterPro" id="IPR006976">
    <property type="entry name" value="VanZ-like"/>
</dbReference>
<dbReference type="RefSeq" id="WP_283732771.1">
    <property type="nucleotide sequence ID" value="NZ_CP125968.1"/>
</dbReference>